<accession>A0A6V7QVQ3</accession>
<dbReference type="AlphaFoldDB" id="A0A6V7QVQ3"/>
<evidence type="ECO:0000313" key="1">
    <source>
        <dbReference type="EMBL" id="CAD1847239.1"/>
    </source>
</evidence>
<organism evidence="1">
    <name type="scientific">Ananas comosus var. bracteatus</name>
    <name type="common">red pineapple</name>
    <dbReference type="NCBI Taxonomy" id="296719"/>
    <lineage>
        <taxon>Eukaryota</taxon>
        <taxon>Viridiplantae</taxon>
        <taxon>Streptophyta</taxon>
        <taxon>Embryophyta</taxon>
        <taxon>Tracheophyta</taxon>
        <taxon>Spermatophyta</taxon>
        <taxon>Magnoliopsida</taxon>
        <taxon>Liliopsida</taxon>
        <taxon>Poales</taxon>
        <taxon>Bromeliaceae</taxon>
        <taxon>Bromelioideae</taxon>
        <taxon>Ananas</taxon>
    </lineage>
</organism>
<proteinExistence type="predicted"/>
<reference evidence="1" key="1">
    <citation type="submission" date="2020-07" db="EMBL/GenBank/DDBJ databases">
        <authorList>
            <person name="Lin J."/>
        </authorList>
    </citation>
    <scope>NUCLEOTIDE SEQUENCE</scope>
</reference>
<dbReference type="EMBL" id="CAJEUB010000042">
    <property type="protein sequence ID" value="CAD1847239.1"/>
    <property type="molecule type" value="Genomic_DNA"/>
</dbReference>
<sequence length="107" mass="11844">MTCTLLGRWPLQRRMRLDSLTAAQALLLEVPGLPALHLLAKLQGCQIALLCSRSRVLQHAYAVVKQDGLSRQSPRLLTLAALGRPGLRHNVNDGSFRRRHGSSSNRL</sequence>
<name>A0A6V7QVQ3_ANACO</name>
<gene>
    <name evidence="1" type="ORF">CB5_LOCUS30450</name>
</gene>
<protein>
    <submittedName>
        <fullName evidence="1">Uncharacterized protein</fullName>
    </submittedName>
</protein>